<keyword evidence="4" id="KW-0560">Oxidoreductase</keyword>
<protein>
    <submittedName>
        <fullName evidence="6">Mitochondrial splicing system protein</fullName>
    </submittedName>
</protein>
<accession>A0AAN7DDJ6</accession>
<dbReference type="EMBL" id="JASEJX010000015">
    <property type="protein sequence ID" value="KAK4514858.1"/>
    <property type="molecule type" value="Genomic_DNA"/>
</dbReference>
<organism evidence="6 7">
    <name type="scientific">Mucor velutinosus</name>
    <dbReference type="NCBI Taxonomy" id="708070"/>
    <lineage>
        <taxon>Eukaryota</taxon>
        <taxon>Fungi</taxon>
        <taxon>Fungi incertae sedis</taxon>
        <taxon>Mucoromycota</taxon>
        <taxon>Mucoromycotina</taxon>
        <taxon>Mucoromycetes</taxon>
        <taxon>Mucorales</taxon>
        <taxon>Mucorineae</taxon>
        <taxon>Mucoraceae</taxon>
        <taxon>Mucor</taxon>
    </lineage>
</organism>
<dbReference type="PANTHER" id="PTHR24302">
    <property type="entry name" value="CYTOCHROME P450 FAMILY 3"/>
    <property type="match status" value="1"/>
</dbReference>
<dbReference type="Proteomes" id="UP001304243">
    <property type="component" value="Unassembled WGS sequence"/>
</dbReference>
<dbReference type="GO" id="GO:0020037">
    <property type="term" value="F:heme binding"/>
    <property type="evidence" value="ECO:0007669"/>
    <property type="project" value="InterPro"/>
</dbReference>
<keyword evidence="2" id="KW-0349">Heme</keyword>
<dbReference type="GO" id="GO:0008395">
    <property type="term" value="F:steroid hydroxylase activity"/>
    <property type="evidence" value="ECO:0007669"/>
    <property type="project" value="TreeGrafter"/>
</dbReference>
<comment type="caution">
    <text evidence="6">The sequence shown here is derived from an EMBL/GenBank/DDBJ whole genome shotgun (WGS) entry which is preliminary data.</text>
</comment>
<keyword evidence="3" id="KW-0479">Metal-binding</keyword>
<dbReference type="InterPro" id="IPR050705">
    <property type="entry name" value="Cytochrome_P450_3A"/>
</dbReference>
<evidence type="ECO:0000256" key="2">
    <source>
        <dbReference type="ARBA" id="ARBA00022617"/>
    </source>
</evidence>
<evidence type="ECO:0000313" key="7">
    <source>
        <dbReference type="Proteomes" id="UP001304243"/>
    </source>
</evidence>
<keyword evidence="7" id="KW-1185">Reference proteome</keyword>
<dbReference type="AlphaFoldDB" id="A0AAN7DDJ6"/>
<sequence>MENLKKMDYMALIIKEKLRRYGPVDKLLSRDAAKDIELNGTFIPKGQKISVDFNAIHMNPKIWHHSEELIPERFEQGGEHDQHIGFTWQWIQTMNWYEI</sequence>
<dbReference type="Pfam" id="PF00067">
    <property type="entry name" value="p450"/>
    <property type="match status" value="1"/>
</dbReference>
<dbReference type="Gene3D" id="1.10.630.10">
    <property type="entry name" value="Cytochrome P450"/>
    <property type="match status" value="1"/>
</dbReference>
<dbReference type="InterPro" id="IPR036396">
    <property type="entry name" value="Cyt_P450_sf"/>
</dbReference>
<evidence type="ECO:0000313" key="6">
    <source>
        <dbReference type="EMBL" id="KAK4514858.1"/>
    </source>
</evidence>
<dbReference type="RefSeq" id="XP_064681524.1">
    <property type="nucleotide sequence ID" value="XM_064821838.1"/>
</dbReference>
<dbReference type="PANTHER" id="PTHR24302:SF15">
    <property type="entry name" value="FATTY-ACID PEROXYGENASE"/>
    <property type="match status" value="1"/>
</dbReference>
<gene>
    <name evidence="6" type="primary">MSS1</name>
    <name evidence="6" type="ORF">ATC70_002463</name>
</gene>
<evidence type="ECO:0000256" key="5">
    <source>
        <dbReference type="ARBA" id="ARBA00023004"/>
    </source>
</evidence>
<evidence type="ECO:0000256" key="4">
    <source>
        <dbReference type="ARBA" id="ARBA00023002"/>
    </source>
</evidence>
<comment type="similarity">
    <text evidence="1">Belongs to the cytochrome P450 family.</text>
</comment>
<dbReference type="SUPFAM" id="SSF48264">
    <property type="entry name" value="Cytochrome P450"/>
    <property type="match status" value="1"/>
</dbReference>
<name>A0AAN7DDJ6_9FUNG</name>
<dbReference type="GeneID" id="89946165"/>
<proteinExistence type="inferred from homology"/>
<dbReference type="GO" id="GO:0005506">
    <property type="term" value="F:iron ion binding"/>
    <property type="evidence" value="ECO:0007669"/>
    <property type="project" value="InterPro"/>
</dbReference>
<keyword evidence="5" id="KW-0408">Iron</keyword>
<evidence type="ECO:0000256" key="1">
    <source>
        <dbReference type="ARBA" id="ARBA00010617"/>
    </source>
</evidence>
<dbReference type="InterPro" id="IPR001128">
    <property type="entry name" value="Cyt_P450"/>
</dbReference>
<reference evidence="6 7" key="1">
    <citation type="submission" date="2022-11" db="EMBL/GenBank/DDBJ databases">
        <title>Mucor velutinosus strain NIH1002 WGS.</title>
        <authorList>
            <person name="Subramanian P."/>
            <person name="Mullikin J.C."/>
            <person name="Segre J.A."/>
            <person name="Zelazny A.M."/>
        </authorList>
    </citation>
    <scope>NUCLEOTIDE SEQUENCE [LARGE SCALE GENOMIC DNA]</scope>
    <source>
        <strain evidence="6 7">NIH1002</strain>
    </source>
</reference>
<evidence type="ECO:0000256" key="3">
    <source>
        <dbReference type="ARBA" id="ARBA00022723"/>
    </source>
</evidence>
<dbReference type="GO" id="GO:0016705">
    <property type="term" value="F:oxidoreductase activity, acting on paired donors, with incorporation or reduction of molecular oxygen"/>
    <property type="evidence" value="ECO:0007669"/>
    <property type="project" value="InterPro"/>
</dbReference>